<dbReference type="RefSeq" id="WP_129187029.1">
    <property type="nucleotide sequence ID" value="NZ_CP035493.1"/>
</dbReference>
<evidence type="ECO:0000313" key="2">
    <source>
        <dbReference type="Proteomes" id="UP000292118"/>
    </source>
</evidence>
<sequence>MRVFVHGAGRSGREAWPRQSDDDAVFLDLTTVSTMEEKVDVVAAAVPSQGCTVVAHSAGAVPVLLAVKAGAAMPHALVLLEPALYDVARGAAPVEAHIATMSTARERAAQGDLLGFWTIVRPLMFGGPFDVDQWPAERATAEHIAAVEPPWGHGLAASDIDGTPTVVVTGAWNEEYEAIAAALAWRGARHAQMPGHGHRPQDHPDFGQLLDGWMF</sequence>
<dbReference type="EMBL" id="CP035493">
    <property type="protein sequence ID" value="QAY69631.1"/>
    <property type="molecule type" value="Genomic_DNA"/>
</dbReference>
<gene>
    <name evidence="1" type="ORF">ET471_05920</name>
</gene>
<dbReference type="Gene3D" id="3.40.50.1820">
    <property type="entry name" value="alpha/beta hydrolase"/>
    <property type="match status" value="1"/>
</dbReference>
<name>A0A4V0YG15_9MICO</name>
<organism evidence="1 2">
    <name type="scientific">Xylanimonas protaetiae</name>
    <dbReference type="NCBI Taxonomy" id="2509457"/>
    <lineage>
        <taxon>Bacteria</taxon>
        <taxon>Bacillati</taxon>
        <taxon>Actinomycetota</taxon>
        <taxon>Actinomycetes</taxon>
        <taxon>Micrococcales</taxon>
        <taxon>Promicromonosporaceae</taxon>
        <taxon>Xylanimonas</taxon>
    </lineage>
</organism>
<keyword evidence="2" id="KW-1185">Reference proteome</keyword>
<protein>
    <recommendedName>
        <fullName evidence="3">Alpha/beta hydrolase</fullName>
    </recommendedName>
</protein>
<dbReference type="AlphaFoldDB" id="A0A4V0YG15"/>
<dbReference type="Proteomes" id="UP000292118">
    <property type="component" value="Chromosome"/>
</dbReference>
<dbReference type="OrthoDB" id="9804723at2"/>
<reference evidence="1 2" key="1">
    <citation type="submission" date="2019-01" db="EMBL/GenBank/DDBJ databases">
        <title>Genome sequencing of strain FW10M-9.</title>
        <authorList>
            <person name="Heo J."/>
            <person name="Kim S.-J."/>
            <person name="Kim J.-S."/>
            <person name="Hong S.-B."/>
            <person name="Kwon S.-W."/>
        </authorList>
    </citation>
    <scope>NUCLEOTIDE SEQUENCE [LARGE SCALE GENOMIC DNA]</scope>
    <source>
        <strain evidence="1 2">FW10M-9</strain>
    </source>
</reference>
<evidence type="ECO:0000313" key="1">
    <source>
        <dbReference type="EMBL" id="QAY69631.1"/>
    </source>
</evidence>
<dbReference type="SUPFAM" id="SSF53474">
    <property type="entry name" value="alpha/beta-Hydrolases"/>
    <property type="match status" value="1"/>
</dbReference>
<accession>A0A4V0YG15</accession>
<dbReference type="InterPro" id="IPR029058">
    <property type="entry name" value="AB_hydrolase_fold"/>
</dbReference>
<dbReference type="KEGG" id="xya:ET471_05920"/>
<evidence type="ECO:0008006" key="3">
    <source>
        <dbReference type="Google" id="ProtNLM"/>
    </source>
</evidence>
<proteinExistence type="predicted"/>